<feature type="compositionally biased region" description="Basic and acidic residues" evidence="1">
    <location>
        <begin position="545"/>
        <end position="563"/>
    </location>
</feature>
<dbReference type="AlphaFoldDB" id="A0A9W6ZVU3"/>
<accession>A0A9W6ZVU3</accession>
<evidence type="ECO:0000313" key="3">
    <source>
        <dbReference type="Proteomes" id="UP001165082"/>
    </source>
</evidence>
<feature type="region of interest" description="Disordered" evidence="1">
    <location>
        <begin position="409"/>
        <end position="445"/>
    </location>
</feature>
<feature type="region of interest" description="Disordered" evidence="1">
    <location>
        <begin position="369"/>
        <end position="388"/>
    </location>
</feature>
<feature type="region of interest" description="Disordered" evidence="1">
    <location>
        <begin position="461"/>
        <end position="494"/>
    </location>
</feature>
<dbReference type="EMBL" id="BRXZ01000918">
    <property type="protein sequence ID" value="GMH57429.1"/>
    <property type="molecule type" value="Genomic_DNA"/>
</dbReference>
<comment type="caution">
    <text evidence="2">The sequence shown here is derived from an EMBL/GenBank/DDBJ whole genome shotgun (WGS) entry which is preliminary data.</text>
</comment>
<feature type="region of interest" description="Disordered" evidence="1">
    <location>
        <begin position="24"/>
        <end position="59"/>
    </location>
</feature>
<dbReference type="Proteomes" id="UP001165082">
    <property type="component" value="Unassembled WGS sequence"/>
</dbReference>
<proteinExistence type="predicted"/>
<feature type="region of interest" description="Disordered" evidence="1">
    <location>
        <begin position="539"/>
        <end position="583"/>
    </location>
</feature>
<feature type="region of interest" description="Disordered" evidence="1">
    <location>
        <begin position="120"/>
        <end position="141"/>
    </location>
</feature>
<evidence type="ECO:0000313" key="2">
    <source>
        <dbReference type="EMBL" id="GMH57429.1"/>
    </source>
</evidence>
<evidence type="ECO:0000256" key="1">
    <source>
        <dbReference type="SAM" id="MobiDB-lite"/>
    </source>
</evidence>
<name>A0A9W6ZVU3_9STRA</name>
<keyword evidence="3" id="KW-1185">Reference proteome</keyword>
<dbReference type="OrthoDB" id="188297at2759"/>
<feature type="compositionally biased region" description="Basic and acidic residues" evidence="1">
    <location>
        <begin position="464"/>
        <end position="473"/>
    </location>
</feature>
<sequence>MAKFLPYERVHHYTGRAMTAPARASNFEIDDEDEKENSSIYGGEDRDEGMFGKSRRSRQPKNATLCYVMDGGGLTLRGDTTSNMGKFRLKEHERINSENMRTHDRLTKPDGPCRSYIPKTRKSKKPTGTVAQNGETRRRKERERLAAENRKLTKALNNIYRGKARLEKHGVKKKDCRKIWSNRTSIYDVENMRKNGIIKAKTGVPKTAALVACGGCGLKTFYGADGLTVHKGNHGNMDAGHTVFYCNDVCAAVDWEINRENINVQHKGFRPLRKANYWVQSKAASKARDMLRRAVERGELPDLEGIMHEIRVQRSVGAAQSVAIAKKLPGREEEDRQGGMTGTDKAKRHIIRGAAHLVDFDSYPEPDVWFGKEPPKGSTKEQVAREKRERYNADVKEVERIVREGSMVGKGTVDKNARSKPVKEKAPNPAKWKGGSKVSLKADPNSGAAFEDAKEMYKSSAALQRERDAEAKKNAQAAAKIANRGRKAKKQQQVARAEYEAYNDTEEKREGKFNIRRVDHKPKPKRRVQFVEKPASFNGLQYDATKNKRNNESMVSEPKKVVVDPEDDPALFRQSMESIKLSR</sequence>
<feature type="compositionally biased region" description="Basic and acidic residues" evidence="1">
    <location>
        <begin position="373"/>
        <end position="388"/>
    </location>
</feature>
<protein>
    <submittedName>
        <fullName evidence="2">Uncharacterized protein</fullName>
    </submittedName>
</protein>
<gene>
    <name evidence="2" type="ORF">TrRE_jg3341</name>
</gene>
<reference evidence="2" key="1">
    <citation type="submission" date="2022-07" db="EMBL/GenBank/DDBJ databases">
        <title>Genome analysis of Parmales, a sister group of diatoms, reveals the evolutionary specialization of diatoms from phago-mixotrophs to photoautotrophs.</title>
        <authorList>
            <person name="Ban H."/>
            <person name="Sato S."/>
            <person name="Yoshikawa S."/>
            <person name="Kazumasa Y."/>
            <person name="Nakamura Y."/>
            <person name="Ichinomiya M."/>
            <person name="Saitoh K."/>
            <person name="Sato N."/>
            <person name="Blanc-Mathieu R."/>
            <person name="Endo H."/>
            <person name="Kuwata A."/>
            <person name="Ogata H."/>
        </authorList>
    </citation>
    <scope>NUCLEOTIDE SEQUENCE</scope>
</reference>
<organism evidence="2 3">
    <name type="scientific">Triparma retinervis</name>
    <dbReference type="NCBI Taxonomy" id="2557542"/>
    <lineage>
        <taxon>Eukaryota</taxon>
        <taxon>Sar</taxon>
        <taxon>Stramenopiles</taxon>
        <taxon>Ochrophyta</taxon>
        <taxon>Bolidophyceae</taxon>
        <taxon>Parmales</taxon>
        <taxon>Triparmaceae</taxon>
        <taxon>Triparma</taxon>
    </lineage>
</organism>
<feature type="compositionally biased region" description="Basic and acidic residues" evidence="1">
    <location>
        <begin position="412"/>
        <end position="426"/>
    </location>
</feature>